<comment type="caution">
    <text evidence="1">The sequence shown here is derived from an EMBL/GenBank/DDBJ whole genome shotgun (WGS) entry which is preliminary data.</text>
</comment>
<proteinExistence type="predicted"/>
<keyword evidence="2" id="KW-1185">Reference proteome</keyword>
<gene>
    <name evidence="1" type="ORF">AK812_SmicGene36162</name>
</gene>
<evidence type="ECO:0000313" key="2">
    <source>
        <dbReference type="Proteomes" id="UP000186817"/>
    </source>
</evidence>
<dbReference type="Proteomes" id="UP000186817">
    <property type="component" value="Unassembled WGS sequence"/>
</dbReference>
<accession>A0A1Q9CJM3</accession>
<organism evidence="1 2">
    <name type="scientific">Symbiodinium microadriaticum</name>
    <name type="common">Dinoflagellate</name>
    <name type="synonym">Zooxanthella microadriatica</name>
    <dbReference type="NCBI Taxonomy" id="2951"/>
    <lineage>
        <taxon>Eukaryota</taxon>
        <taxon>Sar</taxon>
        <taxon>Alveolata</taxon>
        <taxon>Dinophyceae</taxon>
        <taxon>Suessiales</taxon>
        <taxon>Symbiodiniaceae</taxon>
        <taxon>Symbiodinium</taxon>
    </lineage>
</organism>
<reference evidence="1 2" key="1">
    <citation type="submission" date="2016-02" db="EMBL/GenBank/DDBJ databases">
        <title>Genome analysis of coral dinoflagellate symbionts highlights evolutionary adaptations to a symbiotic lifestyle.</title>
        <authorList>
            <person name="Aranda M."/>
            <person name="Li Y."/>
            <person name="Liew Y.J."/>
            <person name="Baumgarten S."/>
            <person name="Simakov O."/>
            <person name="Wilson M."/>
            <person name="Piel J."/>
            <person name="Ashoor H."/>
            <person name="Bougouffa S."/>
            <person name="Bajic V.B."/>
            <person name="Ryu T."/>
            <person name="Ravasi T."/>
            <person name="Bayer T."/>
            <person name="Micklem G."/>
            <person name="Kim H."/>
            <person name="Bhak J."/>
            <person name="Lajeunesse T.C."/>
            <person name="Voolstra C.R."/>
        </authorList>
    </citation>
    <scope>NUCLEOTIDE SEQUENCE [LARGE SCALE GENOMIC DNA]</scope>
    <source>
        <strain evidence="1 2">CCMP2467</strain>
    </source>
</reference>
<sequence>MAPTKPVKKYFLKAKDTEKIDLLDTKTIENAYKFSSNIVVLEKVTLNRFMKDIPLDDVKAFMEENKRNTAKDDAKILKLMKKHPEVKQCLPAKQFFDECVEKCHQLLSDNVDGSDKNLMSFCKLQTMSYSVEHPERLLAIGPGNVNLRRIPKFDGGLNVSDRVGLGSQSTRGLSLLWYGVNPVKWWHALHTDVQDNVLIELVSATNVYVFPRELFWNTPSDVNITGEYHKIRLEPGQGVAIPSNFLHTVEHLSDSRLAVNYFFEPEFGEMQWPNGKGNYYTEMAKANKSHLAMRSLWFGSIGQLWDRFKIGMYMHSWKMEELRTCLAGCLAGFLPGGLGLERGLDLTLRGVASCCEVMQEQKK</sequence>
<dbReference type="Gene3D" id="2.60.120.650">
    <property type="entry name" value="Cupin"/>
    <property type="match status" value="1"/>
</dbReference>
<dbReference type="AlphaFoldDB" id="A0A1Q9CJM3"/>
<protein>
    <recommendedName>
        <fullName evidence="3">JmjC domain-containing protein</fullName>
    </recommendedName>
</protein>
<dbReference type="OrthoDB" id="406089at2759"/>
<dbReference type="SUPFAM" id="SSF51197">
    <property type="entry name" value="Clavaminate synthase-like"/>
    <property type="match status" value="1"/>
</dbReference>
<name>A0A1Q9CJM3_SYMMI</name>
<evidence type="ECO:0008006" key="3">
    <source>
        <dbReference type="Google" id="ProtNLM"/>
    </source>
</evidence>
<dbReference type="EMBL" id="LSRX01001139">
    <property type="protein sequence ID" value="OLP83122.1"/>
    <property type="molecule type" value="Genomic_DNA"/>
</dbReference>
<evidence type="ECO:0000313" key="1">
    <source>
        <dbReference type="EMBL" id="OLP83122.1"/>
    </source>
</evidence>